<dbReference type="InterPro" id="IPR026480">
    <property type="entry name" value="RMT2_dom"/>
</dbReference>
<evidence type="ECO:0000313" key="5">
    <source>
        <dbReference type="EMBL" id="KAB5590183.1"/>
    </source>
</evidence>
<dbReference type="GO" id="GO:0019702">
    <property type="term" value="F:protein arginine N5-methyltransferase activity"/>
    <property type="evidence" value="ECO:0007669"/>
    <property type="project" value="TreeGrafter"/>
</dbReference>
<comment type="caution">
    <text evidence="5">The sequence shown here is derived from an EMBL/GenBank/DDBJ whole genome shotgun (WGS) entry which is preliminary data.</text>
</comment>
<dbReference type="InterPro" id="IPR051038">
    <property type="entry name" value="RMT2/GAMT_Mtase"/>
</dbReference>
<dbReference type="PROSITE" id="PS51559">
    <property type="entry name" value="SAM_RMT2"/>
    <property type="match status" value="1"/>
</dbReference>
<dbReference type="SUPFAM" id="SSF53335">
    <property type="entry name" value="S-adenosyl-L-methionine-dependent methyltransferases"/>
    <property type="match status" value="1"/>
</dbReference>
<accession>A0A5N5QF84</accession>
<dbReference type="GO" id="GO:0005634">
    <property type="term" value="C:nucleus"/>
    <property type="evidence" value="ECO:0007669"/>
    <property type="project" value="TreeGrafter"/>
</dbReference>
<dbReference type="PANTHER" id="PTHR32379">
    <property type="entry name" value="GUANIDINOACETATE N-METHYLTRANSFERASE"/>
    <property type="match status" value="1"/>
</dbReference>
<dbReference type="Proteomes" id="UP000383932">
    <property type="component" value="Unassembled WGS sequence"/>
</dbReference>
<dbReference type="GO" id="GO:0032259">
    <property type="term" value="P:methylation"/>
    <property type="evidence" value="ECO:0007669"/>
    <property type="project" value="UniProtKB-KW"/>
</dbReference>
<dbReference type="Gene3D" id="1.25.40.20">
    <property type="entry name" value="Ankyrin repeat-containing domain"/>
    <property type="match status" value="1"/>
</dbReference>
<dbReference type="EMBL" id="SSOP01000190">
    <property type="protein sequence ID" value="KAB5590183.1"/>
    <property type="molecule type" value="Genomic_DNA"/>
</dbReference>
<keyword evidence="2" id="KW-0808">Transferase</keyword>
<name>A0A5N5QF84_9AGAM</name>
<feature type="domain" description="RMT2" evidence="4">
    <location>
        <begin position="151"/>
        <end position="421"/>
    </location>
</feature>
<dbReference type="GO" id="GO:0005737">
    <property type="term" value="C:cytoplasm"/>
    <property type="evidence" value="ECO:0007669"/>
    <property type="project" value="TreeGrafter"/>
</dbReference>
<dbReference type="AlphaFoldDB" id="A0A5N5QF84"/>
<organism evidence="5 6">
    <name type="scientific">Ceratobasidium theobromae</name>
    <dbReference type="NCBI Taxonomy" id="1582974"/>
    <lineage>
        <taxon>Eukaryota</taxon>
        <taxon>Fungi</taxon>
        <taxon>Dikarya</taxon>
        <taxon>Basidiomycota</taxon>
        <taxon>Agaricomycotina</taxon>
        <taxon>Agaricomycetes</taxon>
        <taxon>Cantharellales</taxon>
        <taxon>Ceratobasidiaceae</taxon>
        <taxon>Ceratobasidium</taxon>
    </lineage>
</organism>
<protein>
    <recommendedName>
        <fullName evidence="4">RMT2 domain-containing protein</fullName>
    </recommendedName>
</protein>
<evidence type="ECO:0000256" key="1">
    <source>
        <dbReference type="ARBA" id="ARBA00022603"/>
    </source>
</evidence>
<dbReference type="InterPro" id="IPR036770">
    <property type="entry name" value="Ankyrin_rpt-contain_sf"/>
</dbReference>
<evidence type="ECO:0000256" key="3">
    <source>
        <dbReference type="ARBA" id="ARBA00022691"/>
    </source>
</evidence>
<dbReference type="InterPro" id="IPR029063">
    <property type="entry name" value="SAM-dependent_MTases_sf"/>
</dbReference>
<dbReference type="OrthoDB" id="19014at2759"/>
<dbReference type="Gene3D" id="3.40.50.150">
    <property type="entry name" value="Vaccinia Virus protein VP39"/>
    <property type="match status" value="2"/>
</dbReference>
<evidence type="ECO:0000259" key="4">
    <source>
        <dbReference type="PROSITE" id="PS51559"/>
    </source>
</evidence>
<dbReference type="PANTHER" id="PTHR32379:SF1">
    <property type="entry name" value="GUANIDINOACETATE N-METHYLTRANSFERASE"/>
    <property type="match status" value="1"/>
</dbReference>
<evidence type="ECO:0000313" key="6">
    <source>
        <dbReference type="Proteomes" id="UP000383932"/>
    </source>
</evidence>
<keyword evidence="1" id="KW-0489">Methyltransferase</keyword>
<reference evidence="5 6" key="1">
    <citation type="journal article" date="2019" name="Fungal Biol. Biotechnol.">
        <title>Draft genome sequence of fastidious pathogen Ceratobasidium theobromae, which causes vascular-streak dieback in Theobroma cacao.</title>
        <authorList>
            <person name="Ali S.S."/>
            <person name="Asman A."/>
            <person name="Shao J."/>
            <person name="Firmansyah A.P."/>
            <person name="Susilo A.W."/>
            <person name="Rosmana A."/>
            <person name="McMahon P."/>
            <person name="Junaid M."/>
            <person name="Guest D."/>
            <person name="Kheng T.Y."/>
            <person name="Meinhardt L.W."/>
            <person name="Bailey B.A."/>
        </authorList>
    </citation>
    <scope>NUCLEOTIDE SEQUENCE [LARGE SCALE GENOMIC DNA]</scope>
    <source>
        <strain evidence="5 6">CT2</strain>
    </source>
</reference>
<keyword evidence="3" id="KW-0949">S-adenosyl-L-methionine</keyword>
<evidence type="ECO:0000256" key="2">
    <source>
        <dbReference type="ARBA" id="ARBA00022679"/>
    </source>
</evidence>
<dbReference type="SUPFAM" id="SSF48403">
    <property type="entry name" value="Ankyrin repeat"/>
    <property type="match status" value="1"/>
</dbReference>
<gene>
    <name evidence="5" type="ORF">CTheo_6376</name>
</gene>
<keyword evidence="6" id="KW-1185">Reference proteome</keyword>
<proteinExistence type="predicted"/>
<sequence>MSSSPASNINHQKKGLSARDERVLTALGAELLNSAALANVSRIQILIRGNAPAWYQDPITGWGPLHFAVAGDAGGSVRSRKDVLTCVGLLLEAGALWNAVDELGNSAGEVALSLNDTESYELIRDAGLRSEFALHALQSKISLTVLRAEDTTAAASTEEFLKSKLVYRTDSNGQEIVVIDIDGEEVGVMMGWEKPIMEATVRALCPPRSESDKGPTVLNVGFGLGIVSANTGAPNGLSLTFVPTCFVDIFYLQIDSLFQSLDPPPSRHVIIEPHPDVLAHMRSTGWYNKPGVEILEGRWQDFVTPEKVGELIGEYGGFDIIYTDTFAEGYKDLYEFFEHLGDLMSGQDSRFSFFNGLGATNATFYDVYSKLSALHLEDMALTTTWEDIDVHAASEGQGAWGETRKYFSLPLYRMPICRPLQ</sequence>